<organism evidence="2 3">
    <name type="scientific">Danaus plexippus plexippus</name>
    <dbReference type="NCBI Taxonomy" id="278856"/>
    <lineage>
        <taxon>Eukaryota</taxon>
        <taxon>Metazoa</taxon>
        <taxon>Ecdysozoa</taxon>
        <taxon>Arthropoda</taxon>
        <taxon>Hexapoda</taxon>
        <taxon>Insecta</taxon>
        <taxon>Pterygota</taxon>
        <taxon>Neoptera</taxon>
        <taxon>Endopterygota</taxon>
        <taxon>Lepidoptera</taxon>
        <taxon>Glossata</taxon>
        <taxon>Ditrysia</taxon>
        <taxon>Papilionoidea</taxon>
        <taxon>Nymphalidae</taxon>
        <taxon>Danainae</taxon>
        <taxon>Danaini</taxon>
        <taxon>Danaina</taxon>
        <taxon>Danaus</taxon>
        <taxon>Danaus</taxon>
    </lineage>
</organism>
<reference evidence="2 3" key="1">
    <citation type="journal article" date="2011" name="Cell">
        <title>The monarch butterfly genome yields insights into long-distance migration.</title>
        <authorList>
            <person name="Zhan S."/>
            <person name="Merlin C."/>
            <person name="Boore J.L."/>
            <person name="Reppert S.M."/>
        </authorList>
    </citation>
    <scope>NUCLEOTIDE SEQUENCE [LARGE SCALE GENOMIC DNA]</scope>
    <source>
        <strain evidence="2">F-2</strain>
    </source>
</reference>
<feature type="region of interest" description="Disordered" evidence="1">
    <location>
        <begin position="112"/>
        <end position="137"/>
    </location>
</feature>
<dbReference type="AlphaFoldDB" id="A0A212ENY0"/>
<protein>
    <submittedName>
        <fullName evidence="2">Uncharacterized protein</fullName>
    </submittedName>
</protein>
<dbReference type="InParanoid" id="A0A212ENY0"/>
<gene>
    <name evidence="2" type="ORF">KGM_213601</name>
</gene>
<sequence length="218" mass="24297">MIYESGVSSADPRCELITLDPEHFTVTKEARARPQQPSQHRVPRVECRMSCVVCRVSSVECRVLRWPVSGRRSGRRWNATGNRFQEGRGPLPCRISPAVKRADKCADHLRQQRAMHRRPPGPVGPPRALAPGPRGPPGLRRCIPNDIKLETSRTIVNPTAFYIITRSPEYALMMDGTNTILPSPAILTGTPVSDDIIIFPNKVRESLAPLADRSLRPL</sequence>
<dbReference type="KEGG" id="dpl:KGM_213601"/>
<name>A0A212ENY0_DANPL</name>
<comment type="caution">
    <text evidence="2">The sequence shown here is derived from an EMBL/GenBank/DDBJ whole genome shotgun (WGS) entry which is preliminary data.</text>
</comment>
<feature type="compositionally biased region" description="Low complexity" evidence="1">
    <location>
        <begin position="126"/>
        <end position="137"/>
    </location>
</feature>
<proteinExistence type="predicted"/>
<accession>A0A212ENY0</accession>
<evidence type="ECO:0000313" key="3">
    <source>
        <dbReference type="Proteomes" id="UP000007151"/>
    </source>
</evidence>
<evidence type="ECO:0000313" key="2">
    <source>
        <dbReference type="EMBL" id="OWR43161.1"/>
    </source>
</evidence>
<keyword evidence="3" id="KW-1185">Reference proteome</keyword>
<evidence type="ECO:0000256" key="1">
    <source>
        <dbReference type="SAM" id="MobiDB-lite"/>
    </source>
</evidence>
<dbReference type="Proteomes" id="UP000007151">
    <property type="component" value="Unassembled WGS sequence"/>
</dbReference>
<dbReference type="EMBL" id="AGBW02013617">
    <property type="protein sequence ID" value="OWR43161.1"/>
    <property type="molecule type" value="Genomic_DNA"/>
</dbReference>